<protein>
    <recommendedName>
        <fullName evidence="6">Reverse transcriptase zinc-binding domain-containing protein</fullName>
    </recommendedName>
</protein>
<dbReference type="Pfam" id="PF13456">
    <property type="entry name" value="RVT_3"/>
    <property type="match status" value="1"/>
</dbReference>
<proteinExistence type="predicted"/>
<feature type="region of interest" description="Disordered" evidence="1">
    <location>
        <begin position="1"/>
        <end position="20"/>
    </location>
</feature>
<dbReference type="InterPro" id="IPR052929">
    <property type="entry name" value="RNase_H-like_EbsB-rel"/>
</dbReference>
<dbReference type="InterPro" id="IPR036397">
    <property type="entry name" value="RNaseH_sf"/>
</dbReference>
<dbReference type="Pfam" id="PF13966">
    <property type="entry name" value="zf-RVT"/>
    <property type="match status" value="1"/>
</dbReference>
<dbReference type="CDD" id="cd06222">
    <property type="entry name" value="RNase_H_like"/>
    <property type="match status" value="1"/>
</dbReference>
<dbReference type="PANTHER" id="PTHR47074">
    <property type="entry name" value="BNAC02G40300D PROTEIN"/>
    <property type="match status" value="1"/>
</dbReference>
<feature type="domain" description="RNase H type-1" evidence="2">
    <location>
        <begin position="202"/>
        <end position="295"/>
    </location>
</feature>
<dbReference type="Proteomes" id="UP000324705">
    <property type="component" value="Chromosome 7B"/>
</dbReference>
<dbReference type="PANTHER" id="PTHR47074:SF11">
    <property type="entry name" value="REVERSE TRANSCRIPTASE-LIKE PROTEIN"/>
    <property type="match status" value="1"/>
</dbReference>
<evidence type="ECO:0000259" key="2">
    <source>
        <dbReference type="Pfam" id="PF13456"/>
    </source>
</evidence>
<evidence type="ECO:0008006" key="6">
    <source>
        <dbReference type="Google" id="ProtNLM"/>
    </source>
</evidence>
<dbReference type="AlphaFoldDB" id="A0A9R1BYW0"/>
<gene>
    <name evidence="4" type="ORF">TRITD_7Bv1G068620</name>
</gene>
<evidence type="ECO:0000256" key="1">
    <source>
        <dbReference type="SAM" id="MobiDB-lite"/>
    </source>
</evidence>
<reference evidence="4 5" key="1">
    <citation type="submission" date="2017-09" db="EMBL/GenBank/DDBJ databases">
        <authorList>
            <consortium name="International Durum Wheat Genome Sequencing Consortium (IDWGSC)"/>
            <person name="Milanesi L."/>
        </authorList>
    </citation>
    <scope>NUCLEOTIDE SEQUENCE [LARGE SCALE GENOMIC DNA]</scope>
    <source>
        <strain evidence="5">cv. Svevo</strain>
    </source>
</reference>
<dbReference type="GO" id="GO:0003676">
    <property type="term" value="F:nucleic acid binding"/>
    <property type="evidence" value="ECO:0007669"/>
    <property type="project" value="InterPro"/>
</dbReference>
<dbReference type="GO" id="GO:0004523">
    <property type="term" value="F:RNA-DNA hybrid ribonuclease activity"/>
    <property type="evidence" value="ECO:0007669"/>
    <property type="project" value="InterPro"/>
</dbReference>
<dbReference type="InterPro" id="IPR012337">
    <property type="entry name" value="RNaseH-like_sf"/>
</dbReference>
<dbReference type="InterPro" id="IPR002156">
    <property type="entry name" value="RNaseH_domain"/>
</dbReference>
<dbReference type="Gene3D" id="3.30.420.10">
    <property type="entry name" value="Ribonuclease H-like superfamily/Ribonuclease H"/>
    <property type="match status" value="1"/>
</dbReference>
<dbReference type="Gramene" id="TRITD7Bv1G068620.1">
    <property type="protein sequence ID" value="TRITD7Bv1G068620.1"/>
    <property type="gene ID" value="TRITD7Bv1G068620"/>
</dbReference>
<sequence length="328" mass="36934">MVTLSPGVTVSPSSSSASKYSPMSISIHGQKTMGANFNWGKLWALPLPGKILHFLWRLVTYSLPLRMKLKQRGLEVDTRCPVCFRLDEDGGHCFLKCKFVKKIWGLSQMEPIRLKLLLCTNPLCLLEEVFRLNEEECMKVCILLWLVWHQRNKANAGEKIKCPDDILSSINYHTYEYRSLKQRRMIPKQTNIQKWTPPPAAGAGNLEHVSDAFHAEALAILNALNATAKMGFNQVIFEMDSTVLKQAISSEDYDLAPLGALFQEIKFQLRIAFENVKLYVCPMSCNNAAHVLAAHEASLGDGMYEIWLGQFPELVMNSVAGDLTSRSL</sequence>
<evidence type="ECO:0000313" key="5">
    <source>
        <dbReference type="Proteomes" id="UP000324705"/>
    </source>
</evidence>
<feature type="domain" description="Reverse transcriptase zinc-binding" evidence="3">
    <location>
        <begin position="35"/>
        <end position="104"/>
    </location>
</feature>
<keyword evidence="5" id="KW-1185">Reference proteome</keyword>
<dbReference type="SUPFAM" id="SSF53098">
    <property type="entry name" value="Ribonuclease H-like"/>
    <property type="match status" value="1"/>
</dbReference>
<evidence type="ECO:0000259" key="3">
    <source>
        <dbReference type="Pfam" id="PF13966"/>
    </source>
</evidence>
<dbReference type="OMA" id="SVAWRAC"/>
<organism evidence="4 5">
    <name type="scientific">Triticum turgidum subsp. durum</name>
    <name type="common">Durum wheat</name>
    <name type="synonym">Triticum durum</name>
    <dbReference type="NCBI Taxonomy" id="4567"/>
    <lineage>
        <taxon>Eukaryota</taxon>
        <taxon>Viridiplantae</taxon>
        <taxon>Streptophyta</taxon>
        <taxon>Embryophyta</taxon>
        <taxon>Tracheophyta</taxon>
        <taxon>Spermatophyta</taxon>
        <taxon>Magnoliopsida</taxon>
        <taxon>Liliopsida</taxon>
        <taxon>Poales</taxon>
        <taxon>Poaceae</taxon>
        <taxon>BOP clade</taxon>
        <taxon>Pooideae</taxon>
        <taxon>Triticodae</taxon>
        <taxon>Triticeae</taxon>
        <taxon>Triticinae</taxon>
        <taxon>Triticum</taxon>
    </lineage>
</organism>
<dbReference type="InterPro" id="IPR044730">
    <property type="entry name" value="RNase_H-like_dom_plant"/>
</dbReference>
<name>A0A9R1BYW0_TRITD</name>
<dbReference type="EMBL" id="LT934124">
    <property type="protein sequence ID" value="VAI86140.1"/>
    <property type="molecule type" value="Genomic_DNA"/>
</dbReference>
<dbReference type="InterPro" id="IPR026960">
    <property type="entry name" value="RVT-Znf"/>
</dbReference>
<accession>A0A9R1BYW0</accession>
<evidence type="ECO:0000313" key="4">
    <source>
        <dbReference type="EMBL" id="VAI86140.1"/>
    </source>
</evidence>